<organism evidence="14 15">
    <name type="scientific">Aspergillus keveii</name>
    <dbReference type="NCBI Taxonomy" id="714993"/>
    <lineage>
        <taxon>Eukaryota</taxon>
        <taxon>Fungi</taxon>
        <taxon>Dikarya</taxon>
        <taxon>Ascomycota</taxon>
        <taxon>Pezizomycotina</taxon>
        <taxon>Eurotiomycetes</taxon>
        <taxon>Eurotiomycetidae</taxon>
        <taxon>Eurotiales</taxon>
        <taxon>Aspergillaceae</taxon>
        <taxon>Aspergillus</taxon>
        <taxon>Aspergillus subgen. Nidulantes</taxon>
    </lineage>
</organism>
<comment type="catalytic activity">
    <reaction evidence="11">
        <text>ATP + H2O = ADP + phosphate + H(+)</text>
        <dbReference type="Rhea" id="RHEA:13065"/>
        <dbReference type="ChEBI" id="CHEBI:15377"/>
        <dbReference type="ChEBI" id="CHEBI:15378"/>
        <dbReference type="ChEBI" id="CHEBI:30616"/>
        <dbReference type="ChEBI" id="CHEBI:43474"/>
        <dbReference type="ChEBI" id="CHEBI:456216"/>
        <dbReference type="EC" id="3.6.4.13"/>
    </reaction>
</comment>
<dbReference type="Pfam" id="PF00271">
    <property type="entry name" value="Helicase_C"/>
    <property type="match status" value="1"/>
</dbReference>
<dbReference type="SUPFAM" id="SSF52540">
    <property type="entry name" value="P-loop containing nucleoside triphosphate hydrolases"/>
    <property type="match status" value="1"/>
</dbReference>
<dbReference type="Pfam" id="PF22527">
    <property type="entry name" value="DEXQc_Suv3"/>
    <property type="match status" value="1"/>
</dbReference>
<evidence type="ECO:0000256" key="11">
    <source>
        <dbReference type="ARBA" id="ARBA00047984"/>
    </source>
</evidence>
<dbReference type="Pfam" id="PF18147">
    <property type="entry name" value="Suv3_C_1"/>
    <property type="match status" value="1"/>
</dbReference>
<dbReference type="EMBL" id="JBFTWV010000001">
    <property type="protein sequence ID" value="KAL2801121.1"/>
    <property type="molecule type" value="Genomic_DNA"/>
</dbReference>
<dbReference type="InterPro" id="IPR041082">
    <property type="entry name" value="Suv3_C_1"/>
</dbReference>
<evidence type="ECO:0000256" key="12">
    <source>
        <dbReference type="SAM" id="MobiDB-lite"/>
    </source>
</evidence>
<evidence type="ECO:0000256" key="6">
    <source>
        <dbReference type="ARBA" id="ARBA00022801"/>
    </source>
</evidence>
<dbReference type="PANTHER" id="PTHR12131:SF1">
    <property type="entry name" value="ATP-DEPENDENT RNA HELICASE SUPV3L1, MITOCHONDRIAL-RELATED"/>
    <property type="match status" value="1"/>
</dbReference>
<evidence type="ECO:0000259" key="13">
    <source>
        <dbReference type="PROSITE" id="PS51194"/>
    </source>
</evidence>
<feature type="compositionally biased region" description="Acidic residues" evidence="12">
    <location>
        <begin position="724"/>
        <end position="742"/>
    </location>
</feature>
<dbReference type="EC" id="3.6.4.13" evidence="4"/>
<evidence type="ECO:0000256" key="9">
    <source>
        <dbReference type="ARBA" id="ARBA00022946"/>
    </source>
</evidence>
<feature type="domain" description="Helicase C-terminal" evidence="13">
    <location>
        <begin position="346"/>
        <end position="516"/>
    </location>
</feature>
<feature type="compositionally biased region" description="Acidic residues" evidence="12">
    <location>
        <begin position="706"/>
        <end position="717"/>
    </location>
</feature>
<dbReference type="Proteomes" id="UP001610563">
    <property type="component" value="Unassembled WGS sequence"/>
</dbReference>
<dbReference type="InterPro" id="IPR022192">
    <property type="entry name" value="SUV3_C"/>
</dbReference>
<dbReference type="CDD" id="cd18805">
    <property type="entry name" value="SF2_C_suv3"/>
    <property type="match status" value="1"/>
</dbReference>
<keyword evidence="10" id="KW-0496">Mitochondrion</keyword>
<name>A0ABR4GQH3_9EURO</name>
<comment type="caution">
    <text evidence="14">The sequence shown here is derived from an EMBL/GenBank/DDBJ whole genome shotgun (WGS) entry which is preliminary data.</text>
</comment>
<feature type="region of interest" description="Disordered" evidence="12">
    <location>
        <begin position="32"/>
        <end position="65"/>
    </location>
</feature>
<proteinExistence type="predicted"/>
<reference evidence="14 15" key="1">
    <citation type="submission" date="2024-07" db="EMBL/GenBank/DDBJ databases">
        <title>Section-level genome sequencing and comparative genomics of Aspergillus sections Usti and Cavernicolus.</title>
        <authorList>
            <consortium name="Lawrence Berkeley National Laboratory"/>
            <person name="Nybo J.L."/>
            <person name="Vesth T.C."/>
            <person name="Theobald S."/>
            <person name="Frisvad J.C."/>
            <person name="Larsen T.O."/>
            <person name="Kjaerboelling I."/>
            <person name="Rothschild-Mancinelli K."/>
            <person name="Lyhne E.K."/>
            <person name="Kogle M.E."/>
            <person name="Barry K."/>
            <person name="Clum A."/>
            <person name="Na H."/>
            <person name="Ledsgaard L."/>
            <person name="Lin J."/>
            <person name="Lipzen A."/>
            <person name="Kuo A."/>
            <person name="Riley R."/>
            <person name="Mondo S."/>
            <person name="Labutti K."/>
            <person name="Haridas S."/>
            <person name="Pangalinan J."/>
            <person name="Salamov A.A."/>
            <person name="Simmons B.A."/>
            <person name="Magnuson J.K."/>
            <person name="Chen J."/>
            <person name="Drula E."/>
            <person name="Henrissat B."/>
            <person name="Wiebenga A."/>
            <person name="Lubbers R.J."/>
            <person name="Gomes A.C."/>
            <person name="Makela M.R."/>
            <person name="Stajich J."/>
            <person name="Grigoriev I.V."/>
            <person name="Mortensen U.H."/>
            <person name="De Vries R.P."/>
            <person name="Baker S.E."/>
            <person name="Andersen M.R."/>
        </authorList>
    </citation>
    <scope>NUCLEOTIDE SEQUENCE [LARGE SCALE GENOMIC DNA]</scope>
    <source>
        <strain evidence="14 15">CBS 209.92</strain>
    </source>
</reference>
<dbReference type="Gene3D" id="1.20.58.1080">
    <property type="match status" value="1"/>
</dbReference>
<feature type="region of interest" description="Disordered" evidence="12">
    <location>
        <begin position="705"/>
        <end position="867"/>
    </location>
</feature>
<evidence type="ECO:0000256" key="10">
    <source>
        <dbReference type="ARBA" id="ARBA00023128"/>
    </source>
</evidence>
<dbReference type="GO" id="GO:0004386">
    <property type="term" value="F:helicase activity"/>
    <property type="evidence" value="ECO:0007669"/>
    <property type="project" value="UniProtKB-KW"/>
</dbReference>
<dbReference type="InterPro" id="IPR050699">
    <property type="entry name" value="RNA-DNA_Helicase"/>
</dbReference>
<evidence type="ECO:0000256" key="7">
    <source>
        <dbReference type="ARBA" id="ARBA00022806"/>
    </source>
</evidence>
<keyword evidence="8" id="KW-0067">ATP-binding</keyword>
<gene>
    <name evidence="14" type="ORF">BJX66DRAFT_1659</name>
</gene>
<comment type="subcellular location">
    <subcellularLocation>
        <location evidence="3">Mitochondrion</location>
    </subcellularLocation>
</comment>
<comment type="cofactor">
    <cofactor evidence="2">
        <name>Mg(2+)</name>
        <dbReference type="ChEBI" id="CHEBI:18420"/>
    </cofactor>
</comment>
<evidence type="ECO:0000256" key="2">
    <source>
        <dbReference type="ARBA" id="ARBA00001946"/>
    </source>
</evidence>
<keyword evidence="15" id="KW-1185">Reference proteome</keyword>
<keyword evidence="7 14" id="KW-0347">Helicase</keyword>
<evidence type="ECO:0000256" key="4">
    <source>
        <dbReference type="ARBA" id="ARBA00012552"/>
    </source>
</evidence>
<dbReference type="SMART" id="SM00490">
    <property type="entry name" value="HELICc"/>
    <property type="match status" value="1"/>
</dbReference>
<keyword evidence="6" id="KW-0378">Hydrolase</keyword>
<evidence type="ECO:0000256" key="1">
    <source>
        <dbReference type="ARBA" id="ARBA00001936"/>
    </source>
</evidence>
<dbReference type="Gene3D" id="3.40.50.300">
    <property type="entry name" value="P-loop containing nucleotide triphosphate hydrolases"/>
    <property type="match status" value="2"/>
</dbReference>
<dbReference type="PANTHER" id="PTHR12131">
    <property type="entry name" value="ATP-DEPENDENT RNA AND DNA HELICASE"/>
    <property type="match status" value="1"/>
</dbReference>
<dbReference type="PROSITE" id="PS51194">
    <property type="entry name" value="HELICASE_CTER"/>
    <property type="match status" value="1"/>
</dbReference>
<evidence type="ECO:0000256" key="8">
    <source>
        <dbReference type="ARBA" id="ARBA00022840"/>
    </source>
</evidence>
<dbReference type="CDD" id="cd17913">
    <property type="entry name" value="DEXQc_Suv3"/>
    <property type="match status" value="1"/>
</dbReference>
<protein>
    <recommendedName>
        <fullName evidence="4">RNA helicase</fullName>
        <ecNumber evidence="4">3.6.4.13</ecNumber>
    </recommendedName>
</protein>
<sequence length="867" mass="96973">MQLWISLGSRRLVCPYQPSWRPLARNFATTPALQRTSRRAKKLEYQKKQSKGTAEPRGVQNKDFTKQQLLARDFPGIVTTQLRSLKDDEPPNQSAEDLEAWKKFERRVLNACMLDESASKNKASPLREIKRTLQQAFVKRGNLGLKRELEFIRYAHELNVKFSEPNLDQQKQIADLRFPAEWYPQARATQRTIHLHVGPTNSGKTYHALKRLEASKNGFYAGPLRLLAQEVYHRFQNSGIACSLVTGDEVKIPEGQKPEIVSNTVEMVSLGRACEVGVIDEIQMIADPNRGWAWTRAVLGTRAKELHLCGETRSVPLIRELAGLTGDKLEIHRYQRLNPLKVMNESLERDWSKLEKGDCVVAFSRVAIHALKAEIEKFTGRRVAIVYGGLPAEIRTQQASLFNDPDNDYDFLVASDAIGMGLNLSCKRIIFETIVKRIPGGLVRLSVPEIKQIGGRAGRYRSAAQQNSDGNQGAGDNVGYVTSIEEVDLPYIREAMSVEPPPITAAGLNPSDSHFEKFAAYFPPNVSLEYTIKRLWEVSQVHPLFFMCDYRTLVENAEVIDAVSGMQIADQITFMAAPIHGRDSEGREVAVAFAQCVAEHSNGRLLDIPGLNLEILEEPVSGNKDYLHQLESLHKSVILYSWLSFRFGGIFTDRTLAFHVKQLVEERMVRALTEFSANKKLQKNASLLRQIALQKQLREQQHLLGEAEESGDAENQEEQPSVSEEFDELDLSDSEETPELDLDLPAGEIFEAPPAPKAYTTNKPSDSEESSELDLDLVSAGEIFEAPPAPKALTTNKPSDGEESSEHDLDLLTGRTYEPPPVPKAHTTTTNKPSDGEERAEIDLDLPAGETHEPPPVQKHANKPSNV</sequence>
<dbReference type="Pfam" id="PF12513">
    <property type="entry name" value="SUV3_C"/>
    <property type="match status" value="1"/>
</dbReference>
<evidence type="ECO:0000256" key="5">
    <source>
        <dbReference type="ARBA" id="ARBA00022741"/>
    </source>
</evidence>
<dbReference type="InterPro" id="IPR027417">
    <property type="entry name" value="P-loop_NTPase"/>
</dbReference>
<keyword evidence="9" id="KW-0809">Transit peptide</keyword>
<evidence type="ECO:0000313" key="14">
    <source>
        <dbReference type="EMBL" id="KAL2801121.1"/>
    </source>
</evidence>
<evidence type="ECO:0000313" key="15">
    <source>
        <dbReference type="Proteomes" id="UP001610563"/>
    </source>
</evidence>
<dbReference type="InterPro" id="IPR001650">
    <property type="entry name" value="Helicase_C-like"/>
</dbReference>
<accession>A0ABR4GQH3</accession>
<evidence type="ECO:0000256" key="3">
    <source>
        <dbReference type="ARBA" id="ARBA00004173"/>
    </source>
</evidence>
<dbReference type="InterPro" id="IPR055206">
    <property type="entry name" value="DEXQc_SUV3"/>
</dbReference>
<dbReference type="InterPro" id="IPR044774">
    <property type="entry name" value="Suv3_DEXQc"/>
</dbReference>
<comment type="cofactor">
    <cofactor evidence="1">
        <name>Mn(2+)</name>
        <dbReference type="ChEBI" id="CHEBI:29035"/>
    </cofactor>
</comment>
<dbReference type="Gene3D" id="1.20.272.40">
    <property type="match status" value="1"/>
</dbReference>
<keyword evidence="5" id="KW-0547">Nucleotide-binding</keyword>